<accession>A0A8J7ZB86</accession>
<dbReference type="AlphaFoldDB" id="A0A8J7ZB86"/>
<protein>
    <submittedName>
        <fullName evidence="1">Uncharacterized protein</fullName>
    </submittedName>
</protein>
<organism evidence="1 2">
    <name type="scientific">Myxacorys almedinensis A</name>
    <dbReference type="NCBI Taxonomy" id="2690445"/>
    <lineage>
        <taxon>Bacteria</taxon>
        <taxon>Bacillati</taxon>
        <taxon>Cyanobacteriota</taxon>
        <taxon>Cyanophyceae</taxon>
        <taxon>Leptolyngbyales</taxon>
        <taxon>Leptolyngbyaceae</taxon>
        <taxon>Myxacorys</taxon>
        <taxon>Myxacorys almedinensis</taxon>
    </lineage>
</organism>
<comment type="caution">
    <text evidence="1">The sequence shown here is derived from an EMBL/GenBank/DDBJ whole genome shotgun (WGS) entry which is preliminary data.</text>
</comment>
<proteinExistence type="predicted"/>
<name>A0A8J7ZB86_9CYAN</name>
<reference evidence="1" key="1">
    <citation type="submission" date="2019-12" db="EMBL/GenBank/DDBJ databases">
        <title>High-Quality draft genome sequences of three cyanobacteria isolated from the limestone walls of the Old Cathedral of Coimbra.</title>
        <authorList>
            <person name="Tiago I."/>
            <person name="Soares F."/>
            <person name="Portugal A."/>
        </authorList>
    </citation>
    <scope>NUCLEOTIDE SEQUENCE</scope>
    <source>
        <strain evidence="1">A</strain>
    </source>
</reference>
<sequence>MTLPTPPNRAANFTLPMDVQVVKEASISSNTPITDKMYKDLPGWASAVQACLQDKPTFVRVVGDQQVPFMLNGTEGTIKLNANDRPVCAASL</sequence>
<keyword evidence="2" id="KW-1185">Reference proteome</keyword>
<evidence type="ECO:0000313" key="1">
    <source>
        <dbReference type="EMBL" id="NDJ18780.1"/>
    </source>
</evidence>
<dbReference type="Proteomes" id="UP000646053">
    <property type="component" value="Unassembled WGS sequence"/>
</dbReference>
<dbReference type="EMBL" id="WVIE01000019">
    <property type="protein sequence ID" value="NDJ18780.1"/>
    <property type="molecule type" value="Genomic_DNA"/>
</dbReference>
<evidence type="ECO:0000313" key="2">
    <source>
        <dbReference type="Proteomes" id="UP000646053"/>
    </source>
</evidence>
<gene>
    <name evidence="1" type="ORF">GS601_16030</name>
</gene>